<dbReference type="KEGG" id="wsu:WS0529"/>
<dbReference type="CDD" id="cd07067">
    <property type="entry name" value="HP_PGM_like"/>
    <property type="match status" value="1"/>
</dbReference>
<protein>
    <submittedName>
        <fullName evidence="1">MLL7959 PROTEIN</fullName>
    </submittedName>
</protein>
<dbReference type="SMART" id="SM00855">
    <property type="entry name" value="PGAM"/>
    <property type="match status" value="1"/>
</dbReference>
<evidence type="ECO:0000313" key="1">
    <source>
        <dbReference type="EMBL" id="CAE09665.1"/>
    </source>
</evidence>
<dbReference type="SUPFAM" id="SSF53254">
    <property type="entry name" value="Phosphoglycerate mutase-like"/>
    <property type="match status" value="1"/>
</dbReference>
<keyword evidence="2" id="KW-1185">Reference proteome</keyword>
<evidence type="ECO:0000313" key="2">
    <source>
        <dbReference type="Proteomes" id="UP000000422"/>
    </source>
</evidence>
<dbReference type="HOGENOM" id="CLU_084603_3_3_7"/>
<name>Q7MA12_WOLSU</name>
<proteinExistence type="predicted"/>
<dbReference type="EMBL" id="BX571658">
    <property type="protein sequence ID" value="CAE09665.1"/>
    <property type="molecule type" value="Genomic_DNA"/>
</dbReference>
<dbReference type="Gene3D" id="3.40.50.1240">
    <property type="entry name" value="Phosphoglycerate mutase-like"/>
    <property type="match status" value="1"/>
</dbReference>
<reference evidence="1 2" key="1">
    <citation type="journal article" date="2003" name="Proc. Natl. Acad. Sci. U.S.A.">
        <title>Complete genome sequence and analysis of Wolinella succinogenes.</title>
        <authorList>
            <person name="Baar C."/>
            <person name="Eppinger M."/>
            <person name="Raddatz G."/>
            <person name="Simon JM."/>
            <person name="Lanz C."/>
            <person name="Klimmek O."/>
            <person name="Nandakumar R."/>
            <person name="Gross R."/>
            <person name="Rosinus A."/>
            <person name="Keller H."/>
            <person name="Jagtap P."/>
            <person name="Linke B."/>
            <person name="Meyer F."/>
            <person name="Lederer H."/>
            <person name="Schuster S.C."/>
        </authorList>
    </citation>
    <scope>NUCLEOTIDE SEQUENCE [LARGE SCALE GENOMIC DNA]</scope>
    <source>
        <strain evidence="2">ATCC 29543 / DSM 1740 / CCUG 13145 / JCM 31913 / LMG 7466 / NCTC 11488 / FDC 602W</strain>
    </source>
</reference>
<dbReference type="Proteomes" id="UP000000422">
    <property type="component" value="Chromosome"/>
</dbReference>
<dbReference type="eggNOG" id="COG2062">
    <property type="taxonomic scope" value="Bacteria"/>
</dbReference>
<dbReference type="AlphaFoldDB" id="Q7MA12"/>
<accession>Q7MA12</accession>
<organism evidence="2">
    <name type="scientific">Wolinella succinogenes (strain ATCC 29543 / DSM 1740 / CCUG 13145 / JCM 31913 / LMG 7466 / NCTC 11488 / FDC 602W)</name>
    <name type="common">Vibrio succinogenes</name>
    <dbReference type="NCBI Taxonomy" id="273121"/>
    <lineage>
        <taxon>Bacteria</taxon>
        <taxon>Pseudomonadati</taxon>
        <taxon>Campylobacterota</taxon>
        <taxon>Epsilonproteobacteria</taxon>
        <taxon>Campylobacterales</taxon>
        <taxon>Helicobacteraceae</taxon>
        <taxon>Wolinella</taxon>
    </lineage>
</organism>
<dbReference type="Pfam" id="PF00300">
    <property type="entry name" value="His_Phos_1"/>
    <property type="match status" value="1"/>
</dbReference>
<dbReference type="STRING" id="273121.WS0529"/>
<dbReference type="InterPro" id="IPR029033">
    <property type="entry name" value="His_PPase_superfam"/>
</dbReference>
<gene>
    <name evidence="1" type="ordered locus">WS0529</name>
</gene>
<sequence length="161" mass="17837">MGMERIVLVRHAKAMDREAWKLDDLSRPLLPKGHKKAEGLAELLVKRYPSIDVIFASPATRTKETAQSIARAFPAAPLVLAEEILPDSGIVGYSKLLEQASIKGHKEIVVVGHEPDLSETVSMLCSNGRIHLHWKKAAFVELVMDGEGIWRIEAMIPASFF</sequence>
<dbReference type="InterPro" id="IPR013078">
    <property type="entry name" value="His_Pase_superF_clade-1"/>
</dbReference>